<dbReference type="SUPFAM" id="SSF56672">
    <property type="entry name" value="DNA/RNA polymerases"/>
    <property type="match status" value="1"/>
</dbReference>
<dbReference type="GO" id="GO:0003964">
    <property type="term" value="F:RNA-directed DNA polymerase activity"/>
    <property type="evidence" value="ECO:0007669"/>
    <property type="project" value="UniProtKB-KW"/>
</dbReference>
<keyword evidence="1" id="KW-0175">Coiled coil</keyword>
<keyword evidence="3" id="KW-0548">Nucleotidyltransferase</keyword>
<feature type="compositionally biased region" description="Acidic residues" evidence="2">
    <location>
        <begin position="12"/>
        <end position="41"/>
    </location>
</feature>
<keyword evidence="3" id="KW-0695">RNA-directed DNA polymerase</keyword>
<gene>
    <name evidence="3" type="ORF">Tci_481404</name>
</gene>
<dbReference type="InterPro" id="IPR032567">
    <property type="entry name" value="RTL1-rel"/>
</dbReference>
<accession>A0A699I5R1</accession>
<name>A0A699I5R1_TANCI</name>
<organism evidence="3">
    <name type="scientific">Tanacetum cinerariifolium</name>
    <name type="common">Dalmatian daisy</name>
    <name type="synonym">Chrysanthemum cinerariifolium</name>
    <dbReference type="NCBI Taxonomy" id="118510"/>
    <lineage>
        <taxon>Eukaryota</taxon>
        <taxon>Viridiplantae</taxon>
        <taxon>Streptophyta</taxon>
        <taxon>Embryophyta</taxon>
        <taxon>Tracheophyta</taxon>
        <taxon>Spermatophyta</taxon>
        <taxon>Magnoliopsida</taxon>
        <taxon>eudicotyledons</taxon>
        <taxon>Gunneridae</taxon>
        <taxon>Pentapetalae</taxon>
        <taxon>asterids</taxon>
        <taxon>campanulids</taxon>
        <taxon>Asterales</taxon>
        <taxon>Asteraceae</taxon>
        <taxon>Asteroideae</taxon>
        <taxon>Anthemideae</taxon>
        <taxon>Anthemidinae</taxon>
        <taxon>Tanacetum</taxon>
    </lineage>
</organism>
<dbReference type="AlphaFoldDB" id="A0A699I5R1"/>
<reference evidence="3" key="1">
    <citation type="journal article" date="2019" name="Sci. Rep.">
        <title>Draft genome of Tanacetum cinerariifolium, the natural source of mosquito coil.</title>
        <authorList>
            <person name="Yamashiro T."/>
            <person name="Shiraishi A."/>
            <person name="Satake H."/>
            <person name="Nakayama K."/>
        </authorList>
    </citation>
    <scope>NUCLEOTIDE SEQUENCE</scope>
</reference>
<evidence type="ECO:0000256" key="2">
    <source>
        <dbReference type="SAM" id="MobiDB-lite"/>
    </source>
</evidence>
<proteinExistence type="predicted"/>
<feature type="coiled-coil region" evidence="1">
    <location>
        <begin position="138"/>
        <end position="167"/>
    </location>
</feature>
<dbReference type="EMBL" id="BKCJ010240188">
    <property type="protein sequence ID" value="GEZ09431.1"/>
    <property type="molecule type" value="Genomic_DNA"/>
</dbReference>
<dbReference type="PANTHER" id="PTHR15503">
    <property type="entry name" value="LDOC1 RELATED"/>
    <property type="match status" value="1"/>
</dbReference>
<dbReference type="PANTHER" id="PTHR15503:SF45">
    <property type="entry name" value="RNA-DIRECTED DNA POLYMERASE HOMOLOG"/>
    <property type="match status" value="1"/>
</dbReference>
<evidence type="ECO:0000313" key="3">
    <source>
        <dbReference type="EMBL" id="GEZ09431.1"/>
    </source>
</evidence>
<keyword evidence="3" id="KW-0808">Transferase</keyword>
<evidence type="ECO:0000256" key="1">
    <source>
        <dbReference type="SAM" id="Coils"/>
    </source>
</evidence>
<comment type="caution">
    <text evidence="3">The sequence shown here is derived from an EMBL/GenBank/DDBJ whole genome shotgun (WGS) entry which is preliminary data.</text>
</comment>
<dbReference type="InterPro" id="IPR043502">
    <property type="entry name" value="DNA/RNA_pol_sf"/>
</dbReference>
<protein>
    <submittedName>
        <fullName evidence="3">Putative reverse transcriptase domain-containing protein</fullName>
    </submittedName>
</protein>
<dbReference type="Gene3D" id="3.10.10.10">
    <property type="entry name" value="HIV Type 1 Reverse Transcriptase, subunit A, domain 1"/>
    <property type="match status" value="1"/>
</dbReference>
<feature type="region of interest" description="Disordered" evidence="2">
    <location>
        <begin position="1"/>
        <end position="73"/>
    </location>
</feature>
<sequence>MTLVVIKQYEDPKEEEFEEEEHPQEEDDDMEVDNEEDENEPELTYPYEEVDPLDPPPLASESKPGDVTEAENPIEHKDNTIPASVHDIASISRRVCGHETTHELVQKKGKAKDKYYGKLLLDLGNEVRYSMEQGMAVIEKLVEKLGNAEDKAECKKLKKEHEETRLSNTFLRMQNERVKRDLYWTRVRAHEFYQDMIHRRFVFEERPNKAIDVLIEEEKSPSIMTPKSAPLTQATIRRMIKENVDAAIAAERARQANVRNDASGSRAARGAVELRRWFEKTESVSGISECVEGKKNNQKQGNVRAMVTTPTDERVSSGSLPLYERCFTRHVGPCTIKCHKCGKIGHKARNLCSKKVKQEEVGEVHGRAYAIKDVEPKGSNVVTEKKSKEKRLEDVLVIHDFPEVFPKEFLGLQLSRQVEFRIDLISRDAPVARAPYRLAPSEMRELSIQLQELVEKGFIRPSLSPWGALILFVKKKDGSFRMCIDYHELNKLTVNNHYPLPRINNLFDRQSGYHQLRLKKKTFQLLHLELGMVTLSSK</sequence>